<keyword evidence="3" id="KW-1185">Reference proteome</keyword>
<organism evidence="2 3">
    <name type="scientific">Pannonibacter tanglangensis</name>
    <dbReference type="NCBI Taxonomy" id="2750084"/>
    <lineage>
        <taxon>Bacteria</taxon>
        <taxon>Pseudomonadati</taxon>
        <taxon>Pseudomonadota</taxon>
        <taxon>Alphaproteobacteria</taxon>
        <taxon>Hyphomicrobiales</taxon>
        <taxon>Stappiaceae</taxon>
        <taxon>Pannonibacter</taxon>
    </lineage>
</organism>
<comment type="caution">
    <text evidence="2">The sequence shown here is derived from an EMBL/GenBank/DDBJ whole genome shotgun (WGS) entry which is preliminary data.</text>
</comment>
<dbReference type="SUPFAM" id="SSF51306">
    <property type="entry name" value="LexA/Signal peptidase"/>
    <property type="match status" value="1"/>
</dbReference>
<name>A0A7X5F5J1_9HYPH</name>
<dbReference type="PROSITE" id="PS50943">
    <property type="entry name" value="HTH_CROC1"/>
    <property type="match status" value="1"/>
</dbReference>
<dbReference type="Gene3D" id="2.10.109.10">
    <property type="entry name" value="Umud Fragment, subunit A"/>
    <property type="match status" value="1"/>
</dbReference>
<protein>
    <submittedName>
        <fullName evidence="2">Helix-turn-helix domain-containing protein</fullName>
    </submittedName>
</protein>
<accession>A0A7X5F5J1</accession>
<dbReference type="InterPro" id="IPR015927">
    <property type="entry name" value="Peptidase_S24_S26A/B/C"/>
</dbReference>
<dbReference type="CDD" id="cd00093">
    <property type="entry name" value="HTH_XRE"/>
    <property type="match status" value="1"/>
</dbReference>
<gene>
    <name evidence="2" type="ORF">GWI72_16650</name>
</gene>
<reference evidence="3" key="1">
    <citation type="submission" date="2020-01" db="EMBL/GenBank/DDBJ databases">
        <authorList>
            <person name="Fang Y."/>
            <person name="Sun R."/>
            <person name="Nie L."/>
            <person name="He J."/>
            <person name="Hao L."/>
            <person name="Wang L."/>
            <person name="Su S."/>
            <person name="Lv E."/>
            <person name="Zhang Z."/>
            <person name="Xie R."/>
            <person name="Liu H."/>
        </authorList>
    </citation>
    <scope>NUCLEOTIDE SEQUENCE [LARGE SCALE GENOMIC DNA]</scope>
    <source>
        <strain evidence="3">XCT-53</strain>
    </source>
</reference>
<proteinExistence type="predicted"/>
<evidence type="ECO:0000259" key="1">
    <source>
        <dbReference type="PROSITE" id="PS50943"/>
    </source>
</evidence>
<dbReference type="InterPro" id="IPR001387">
    <property type="entry name" value="Cro/C1-type_HTH"/>
</dbReference>
<dbReference type="Pfam" id="PF01381">
    <property type="entry name" value="HTH_3"/>
    <property type="match status" value="1"/>
</dbReference>
<sequence>MTQAELAELANTNVSEISKLERGDRRLTVDWLARLGTALGVSPHELMLPPSEMVTSGGVPLDLAPHKTMFRRLPVKGEVAAGSWLDFDPLRSEPTDWLDFIPDTKLSADHVYALKVRGTSLNKIAPDGSVLVCLDAVGAGLAIREGDLVIVAQSREGGLREVTAKRVKRANGQYELWPESIDPKWQAPIFLNGEDETVAVKAIVKYIVISL</sequence>
<dbReference type="InterPro" id="IPR036286">
    <property type="entry name" value="LexA/Signal_pep-like_sf"/>
</dbReference>
<dbReference type="EMBL" id="JAABLQ010000002">
    <property type="protein sequence ID" value="NBN79909.1"/>
    <property type="molecule type" value="Genomic_DNA"/>
</dbReference>
<evidence type="ECO:0000313" key="2">
    <source>
        <dbReference type="EMBL" id="NBN79909.1"/>
    </source>
</evidence>
<dbReference type="SUPFAM" id="SSF47413">
    <property type="entry name" value="lambda repressor-like DNA-binding domains"/>
    <property type="match status" value="1"/>
</dbReference>
<dbReference type="GO" id="GO:0003677">
    <property type="term" value="F:DNA binding"/>
    <property type="evidence" value="ECO:0007669"/>
    <property type="project" value="InterPro"/>
</dbReference>
<dbReference type="AlphaFoldDB" id="A0A7X5F5J1"/>
<dbReference type="Pfam" id="PF00717">
    <property type="entry name" value="Peptidase_S24"/>
    <property type="match status" value="1"/>
</dbReference>
<dbReference type="Gene3D" id="1.10.260.40">
    <property type="entry name" value="lambda repressor-like DNA-binding domains"/>
    <property type="match status" value="1"/>
</dbReference>
<evidence type="ECO:0000313" key="3">
    <source>
        <dbReference type="Proteomes" id="UP000586722"/>
    </source>
</evidence>
<feature type="domain" description="HTH cro/C1-type" evidence="1">
    <location>
        <begin position="1"/>
        <end position="46"/>
    </location>
</feature>
<dbReference type="InterPro" id="IPR010982">
    <property type="entry name" value="Lambda_DNA-bd_dom_sf"/>
</dbReference>
<dbReference type="Proteomes" id="UP000586722">
    <property type="component" value="Unassembled WGS sequence"/>
</dbReference>